<feature type="region of interest" description="Disordered" evidence="2">
    <location>
        <begin position="1"/>
        <end position="59"/>
    </location>
</feature>
<dbReference type="RefSeq" id="WP_142929231.1">
    <property type="nucleotide sequence ID" value="NZ_ML660104.1"/>
</dbReference>
<evidence type="ECO:0000256" key="2">
    <source>
        <dbReference type="SAM" id="MobiDB-lite"/>
    </source>
</evidence>
<evidence type="ECO:0000256" key="1">
    <source>
        <dbReference type="SAM" id="Coils"/>
    </source>
</evidence>
<name>A0A545SYB7_9GAMM</name>
<keyword evidence="4" id="KW-1185">Reference proteome</keyword>
<dbReference type="EMBL" id="VHSG01000026">
    <property type="protein sequence ID" value="TQV69953.1"/>
    <property type="molecule type" value="Genomic_DNA"/>
</dbReference>
<keyword evidence="1" id="KW-0175">Coiled coil</keyword>
<organism evidence="3 4">
    <name type="scientific">Exilibacterium tricleocarpae</name>
    <dbReference type="NCBI Taxonomy" id="2591008"/>
    <lineage>
        <taxon>Bacteria</taxon>
        <taxon>Pseudomonadati</taxon>
        <taxon>Pseudomonadota</taxon>
        <taxon>Gammaproteobacteria</taxon>
        <taxon>Cellvibrionales</taxon>
        <taxon>Cellvibrionaceae</taxon>
        <taxon>Exilibacterium</taxon>
    </lineage>
</organism>
<protein>
    <submittedName>
        <fullName evidence="3">Uncharacterized protein</fullName>
    </submittedName>
</protein>
<proteinExistence type="predicted"/>
<sequence>MAVESLPVAQNTTLAQSDPNLMGPAGDGGSAALSESLRQSWRAAKTTTGRVPVESAERAKREARKLAANAAAGRGVTTAEVEQLDRRAYELQQAAAHLEHKAKMAENIANILGDLPGGDTAETKALQQSLREASVNMKEDAKSIRQDVEEIREQICAALEMAVRQRNLIKKQNNLNAERALKTREKEKEEAAIENEEIREQQRLDAMFTDRRRASSQESQGRLEQRLHQGAALVDHANVRRCRAEVPIATGCDSISRSKL</sequence>
<dbReference type="Proteomes" id="UP000319732">
    <property type="component" value="Unassembled WGS sequence"/>
</dbReference>
<feature type="compositionally biased region" description="Polar residues" evidence="2">
    <location>
        <begin position="8"/>
        <end position="19"/>
    </location>
</feature>
<evidence type="ECO:0000313" key="3">
    <source>
        <dbReference type="EMBL" id="TQV69953.1"/>
    </source>
</evidence>
<accession>A0A545SYB7</accession>
<dbReference type="AlphaFoldDB" id="A0A545SYB7"/>
<gene>
    <name evidence="3" type="ORF">FKG94_22640</name>
</gene>
<feature type="coiled-coil region" evidence="1">
    <location>
        <begin position="134"/>
        <end position="204"/>
    </location>
</feature>
<comment type="caution">
    <text evidence="3">The sequence shown here is derived from an EMBL/GenBank/DDBJ whole genome shotgun (WGS) entry which is preliminary data.</text>
</comment>
<reference evidence="3 4" key="1">
    <citation type="submission" date="2019-06" db="EMBL/GenBank/DDBJ databases">
        <title>Whole genome sequence for Cellvibrionaceae sp. R142.</title>
        <authorList>
            <person name="Wang G."/>
        </authorList>
    </citation>
    <scope>NUCLEOTIDE SEQUENCE [LARGE SCALE GENOMIC DNA]</scope>
    <source>
        <strain evidence="3 4">R142</strain>
    </source>
</reference>
<evidence type="ECO:0000313" key="4">
    <source>
        <dbReference type="Proteomes" id="UP000319732"/>
    </source>
</evidence>